<dbReference type="GO" id="GO:0006270">
    <property type="term" value="P:DNA replication initiation"/>
    <property type="evidence" value="ECO:0007669"/>
    <property type="project" value="InterPro"/>
</dbReference>
<feature type="region of interest" description="Disordered" evidence="2">
    <location>
        <begin position="381"/>
        <end position="406"/>
    </location>
</feature>
<dbReference type="InterPro" id="IPR036388">
    <property type="entry name" value="WH-like_DNA-bd_sf"/>
</dbReference>
<dbReference type="InterPro" id="IPR000525">
    <property type="entry name" value="Initiator_Rep_WH1"/>
</dbReference>
<evidence type="ECO:0000259" key="3">
    <source>
        <dbReference type="Pfam" id="PF01051"/>
    </source>
</evidence>
<evidence type="ECO:0000256" key="2">
    <source>
        <dbReference type="SAM" id="MobiDB-lite"/>
    </source>
</evidence>
<evidence type="ECO:0000313" key="5">
    <source>
        <dbReference type="Proteomes" id="UP000433577"/>
    </source>
</evidence>
<dbReference type="Pfam" id="PF21205">
    <property type="entry name" value="Rep3_C"/>
    <property type="match status" value="1"/>
</dbReference>
<dbReference type="GO" id="GO:0003887">
    <property type="term" value="F:DNA-directed DNA polymerase activity"/>
    <property type="evidence" value="ECO:0007669"/>
    <property type="project" value="InterPro"/>
</dbReference>
<reference evidence="4 5" key="1">
    <citation type="submission" date="2019-12" db="EMBL/GenBank/DDBJ databases">
        <title>Paraburkholderia acidiphila 7Q-K02 sp. nov and Paraburkholderia acidisoli DHF22 sp. nov., two strains isolated from forest soil.</title>
        <authorList>
            <person name="Gao Z."/>
            <person name="Qiu L."/>
        </authorList>
    </citation>
    <scope>NUCLEOTIDE SEQUENCE [LARGE SCALE GENOMIC DNA]</scope>
    <source>
        <strain evidence="4 5">DHF22</strain>
    </source>
</reference>
<dbReference type="AlphaFoldDB" id="A0A7Z2GNH1"/>
<keyword evidence="5" id="KW-1185">Reference proteome</keyword>
<name>A0A7Z2GNH1_9BURK</name>
<feature type="domain" description="Initiator Rep protein WH1" evidence="3">
    <location>
        <begin position="41"/>
        <end position="180"/>
    </location>
</feature>
<sequence>MSEVSSGRSTTTQQMSLGLFEEMSGQPINESTREIGFQRNNVFVAINGLGLSSRRFIDAAYFVAAQEPVPRETYDVDLNYFKWLMRYESRNVRHLQSVIKEAQRVLIEVTDTPPDRAPNEDDQWISEQLMGSVKIGKGRIQFRIPPLMLRHITGPDKHHWLNLCITASFSQTYARAIYDFVMPYVGAGITEWIELDVMRRWPGKLGTSASEFKHFRPKYLDPAVRQINELSDIELNYETRADSETSRKINKIRFRMKRKDTVAAMLSRQPDAHDLMLTLKEEFGLSNKQFDVIAEHRLSWTDERIQQAMEYTRFRLNQGKVTKSPAGYLMKALSHNWQVSEAERKMVAIQSELAIAATVATEQETAREAAKEAATAAVKQSIAARDEEARSQRNEEVKRGRDHFESADDKTRKELVRLYIASQAGKLMLRRLKLEAGALSDANILNHSDLSWYFGQFVYGKMKQLAA</sequence>
<dbReference type="Pfam" id="PF01051">
    <property type="entry name" value="Rep3_N"/>
    <property type="match status" value="1"/>
</dbReference>
<feature type="compositionally biased region" description="Basic and acidic residues" evidence="2">
    <location>
        <begin position="384"/>
        <end position="406"/>
    </location>
</feature>
<accession>A0A7Z2GNH1</accession>
<dbReference type="Proteomes" id="UP000433577">
    <property type="component" value="Chromosome 3"/>
</dbReference>
<dbReference type="InterPro" id="IPR036390">
    <property type="entry name" value="WH_DNA-bd_sf"/>
</dbReference>
<protein>
    <submittedName>
        <fullName evidence="4">RepB family plasmid replication initiator protein</fullName>
    </submittedName>
</protein>
<comment type="similarity">
    <text evidence="1">Belongs to the initiator RepB protein family.</text>
</comment>
<evidence type="ECO:0000313" key="4">
    <source>
        <dbReference type="EMBL" id="QGZ65040.1"/>
    </source>
</evidence>
<dbReference type="EMBL" id="CP046915">
    <property type="protein sequence ID" value="QGZ65040.1"/>
    <property type="molecule type" value="Genomic_DNA"/>
</dbReference>
<proteinExistence type="inferred from homology"/>
<dbReference type="SUPFAM" id="SSF46785">
    <property type="entry name" value="Winged helix' DNA-binding domain"/>
    <property type="match status" value="1"/>
</dbReference>
<evidence type="ECO:0000256" key="1">
    <source>
        <dbReference type="ARBA" id="ARBA00038283"/>
    </source>
</evidence>
<gene>
    <name evidence="4" type="ORF">FAZ98_24950</name>
</gene>
<organism evidence="4 5">
    <name type="scientific">Paraburkholderia acidisoli</name>
    <dbReference type="NCBI Taxonomy" id="2571748"/>
    <lineage>
        <taxon>Bacteria</taxon>
        <taxon>Pseudomonadati</taxon>
        <taxon>Pseudomonadota</taxon>
        <taxon>Betaproteobacteria</taxon>
        <taxon>Burkholderiales</taxon>
        <taxon>Burkholderiaceae</taxon>
        <taxon>Paraburkholderia</taxon>
    </lineage>
</organism>
<dbReference type="KEGG" id="pacs:FAZ98_24950"/>
<dbReference type="OrthoDB" id="8950340at2"/>
<dbReference type="Gene3D" id="1.10.10.10">
    <property type="entry name" value="Winged helix-like DNA-binding domain superfamily/Winged helix DNA-binding domain"/>
    <property type="match status" value="1"/>
</dbReference>